<proteinExistence type="predicted"/>
<name>A0A7T8QX57_CALRO</name>
<dbReference type="AlphaFoldDB" id="A0A7T8QX57"/>
<feature type="compositionally biased region" description="Polar residues" evidence="1">
    <location>
        <begin position="131"/>
        <end position="140"/>
    </location>
</feature>
<reference evidence="3" key="1">
    <citation type="submission" date="2021-01" db="EMBL/GenBank/DDBJ databases">
        <title>Caligus Genome Assembly.</title>
        <authorList>
            <person name="Gallardo-Escarate C."/>
        </authorList>
    </citation>
    <scope>NUCLEOTIDE SEQUENCE [LARGE SCALE GENOMIC DNA]</scope>
</reference>
<gene>
    <name evidence="2" type="ORF">FKW44_003727</name>
</gene>
<feature type="region of interest" description="Disordered" evidence="1">
    <location>
        <begin position="115"/>
        <end position="140"/>
    </location>
</feature>
<organism evidence="2 3">
    <name type="scientific">Caligus rogercresseyi</name>
    <name type="common">Sea louse</name>
    <dbReference type="NCBI Taxonomy" id="217165"/>
    <lineage>
        <taxon>Eukaryota</taxon>
        <taxon>Metazoa</taxon>
        <taxon>Ecdysozoa</taxon>
        <taxon>Arthropoda</taxon>
        <taxon>Crustacea</taxon>
        <taxon>Multicrustacea</taxon>
        <taxon>Hexanauplia</taxon>
        <taxon>Copepoda</taxon>
        <taxon>Siphonostomatoida</taxon>
        <taxon>Caligidae</taxon>
        <taxon>Caligus</taxon>
    </lineage>
</organism>
<dbReference type="EMBL" id="CP045891">
    <property type="protein sequence ID" value="QQP58414.1"/>
    <property type="molecule type" value="Genomic_DNA"/>
</dbReference>
<evidence type="ECO:0000256" key="1">
    <source>
        <dbReference type="SAM" id="MobiDB-lite"/>
    </source>
</evidence>
<keyword evidence="3" id="KW-1185">Reference proteome</keyword>
<dbReference type="Gene3D" id="3.30.420.10">
    <property type="entry name" value="Ribonuclease H-like superfamily/Ribonuclease H"/>
    <property type="match status" value="1"/>
</dbReference>
<evidence type="ECO:0000313" key="3">
    <source>
        <dbReference type="Proteomes" id="UP000595437"/>
    </source>
</evidence>
<accession>A0A7T8QX57</accession>
<evidence type="ECO:0000313" key="2">
    <source>
        <dbReference type="EMBL" id="QQP58414.1"/>
    </source>
</evidence>
<protein>
    <submittedName>
        <fullName evidence="2">Uncharacterized protein</fullName>
    </submittedName>
</protein>
<dbReference type="GO" id="GO:0003676">
    <property type="term" value="F:nucleic acid binding"/>
    <property type="evidence" value="ECO:0007669"/>
    <property type="project" value="InterPro"/>
</dbReference>
<sequence length="140" mass="15814">MEQHYEITSCTHFCCIRDESGLRGIIRAYDPPHLVPRLKSDAFITELRTKLLPLVAANFPEGNVVFKQDWAPAHTSKATQEFPLGQHPFLTKVILAPIFTRRKFPRLHLLGARGKEGLQGAPPQRQDPEGLSQQALARHE</sequence>
<dbReference type="InterPro" id="IPR036397">
    <property type="entry name" value="RNaseH_sf"/>
</dbReference>
<dbReference type="Proteomes" id="UP000595437">
    <property type="component" value="Chromosome 2"/>
</dbReference>